<name>A0A285QYJ9_9SPHN</name>
<proteinExistence type="predicted"/>
<evidence type="ECO:0000313" key="2">
    <source>
        <dbReference type="Proteomes" id="UP000219494"/>
    </source>
</evidence>
<sequence length="74" mass="8287">MDGEDLVAAVRRAARVHADSWEALVPDRFTIDLTREAEEEAAFAEMAAAKRRLRDHICDTYGVSIRELANLAMV</sequence>
<dbReference type="RefSeq" id="WP_097063980.1">
    <property type="nucleotide sequence ID" value="NZ_OBMI01000002.1"/>
</dbReference>
<dbReference type="AlphaFoldDB" id="A0A285QYJ9"/>
<protein>
    <submittedName>
        <fullName evidence="1">Uncharacterized protein</fullName>
    </submittedName>
</protein>
<organism evidence="1 2">
    <name type="scientific">Sphingomonas guangdongensis</name>
    <dbReference type="NCBI Taxonomy" id="1141890"/>
    <lineage>
        <taxon>Bacteria</taxon>
        <taxon>Pseudomonadati</taxon>
        <taxon>Pseudomonadota</taxon>
        <taxon>Alphaproteobacteria</taxon>
        <taxon>Sphingomonadales</taxon>
        <taxon>Sphingomonadaceae</taxon>
        <taxon>Sphingomonas</taxon>
    </lineage>
</organism>
<dbReference type="Proteomes" id="UP000219494">
    <property type="component" value="Unassembled WGS sequence"/>
</dbReference>
<gene>
    <name evidence="1" type="ORF">SAMN06297144_2160</name>
</gene>
<accession>A0A285QYJ9</accession>
<reference evidence="1 2" key="1">
    <citation type="submission" date="2017-07" db="EMBL/GenBank/DDBJ databases">
        <authorList>
            <person name="Sun Z.S."/>
            <person name="Albrecht U."/>
            <person name="Echele G."/>
            <person name="Lee C.C."/>
        </authorList>
    </citation>
    <scope>NUCLEOTIDE SEQUENCE [LARGE SCALE GENOMIC DNA]</scope>
    <source>
        <strain evidence="1 2">CGMCC 1.12672</strain>
    </source>
</reference>
<dbReference type="EMBL" id="OBMI01000002">
    <property type="protein sequence ID" value="SOB87040.1"/>
    <property type="molecule type" value="Genomic_DNA"/>
</dbReference>
<keyword evidence="2" id="KW-1185">Reference proteome</keyword>
<evidence type="ECO:0000313" key="1">
    <source>
        <dbReference type="EMBL" id="SOB87040.1"/>
    </source>
</evidence>